<feature type="transmembrane region" description="Helical" evidence="1">
    <location>
        <begin position="15"/>
        <end position="35"/>
    </location>
</feature>
<feature type="transmembrane region" description="Helical" evidence="1">
    <location>
        <begin position="76"/>
        <end position="99"/>
    </location>
</feature>
<keyword evidence="1" id="KW-0812">Transmembrane</keyword>
<reference evidence="2" key="1">
    <citation type="journal article" date="2020" name="Nature">
        <title>Giant virus diversity and host interactions through global metagenomics.</title>
        <authorList>
            <person name="Schulz F."/>
            <person name="Roux S."/>
            <person name="Paez-Espino D."/>
            <person name="Jungbluth S."/>
            <person name="Walsh D.A."/>
            <person name="Denef V.J."/>
            <person name="McMahon K.D."/>
            <person name="Konstantinidis K.T."/>
            <person name="Eloe-Fadrosh E.A."/>
            <person name="Kyrpides N.C."/>
            <person name="Woyke T."/>
        </authorList>
    </citation>
    <scope>NUCLEOTIDE SEQUENCE</scope>
    <source>
        <strain evidence="2">GVMAG-M-3300023184-51</strain>
    </source>
</reference>
<evidence type="ECO:0000313" key="2">
    <source>
        <dbReference type="EMBL" id="QHT88759.1"/>
    </source>
</evidence>
<organism evidence="2">
    <name type="scientific">viral metagenome</name>
    <dbReference type="NCBI Taxonomy" id="1070528"/>
    <lineage>
        <taxon>unclassified sequences</taxon>
        <taxon>metagenomes</taxon>
        <taxon>organismal metagenomes</taxon>
    </lineage>
</organism>
<proteinExistence type="predicted"/>
<keyword evidence="1" id="KW-0472">Membrane</keyword>
<evidence type="ECO:0000256" key="1">
    <source>
        <dbReference type="SAM" id="Phobius"/>
    </source>
</evidence>
<keyword evidence="1" id="KW-1133">Transmembrane helix</keyword>
<dbReference type="EMBL" id="MN740122">
    <property type="protein sequence ID" value="QHT88759.1"/>
    <property type="molecule type" value="Genomic_DNA"/>
</dbReference>
<sequence>MFFKNIDLHKFQSSAFQFVLYFTWFLYFVIAFGLSANAPQYLTDMQYYVKIYVSLFLILRFNPFRRINFTELDGKIAFSAGMFLITTTAIDKILITYLNEIKQYLNFLRV</sequence>
<accession>A0A6C0I7J8</accession>
<feature type="transmembrane region" description="Helical" evidence="1">
    <location>
        <begin position="47"/>
        <end position="64"/>
    </location>
</feature>
<dbReference type="AlphaFoldDB" id="A0A6C0I7J8"/>
<protein>
    <submittedName>
        <fullName evidence="2">Uncharacterized protein</fullName>
    </submittedName>
</protein>
<name>A0A6C0I7J8_9ZZZZ</name>